<evidence type="ECO:0000256" key="6">
    <source>
        <dbReference type="ARBA" id="ARBA00023128"/>
    </source>
</evidence>
<reference evidence="8 9" key="1">
    <citation type="journal article" date="2018" name="Sci. Rep.">
        <title>Comparative analysis of the Pocillopora damicornis genome highlights role of immune system in coral evolution.</title>
        <authorList>
            <person name="Cunning R."/>
            <person name="Bay R.A."/>
            <person name="Gillette P."/>
            <person name="Baker A.C."/>
            <person name="Traylor-Knowles N."/>
        </authorList>
    </citation>
    <scope>NUCLEOTIDE SEQUENCE [LARGE SCALE GENOMIC DNA]</scope>
    <source>
        <strain evidence="8">RSMAS</strain>
        <tissue evidence="8">Whole animal</tissue>
    </source>
</reference>
<keyword evidence="9" id="KW-1185">Reference proteome</keyword>
<gene>
    <name evidence="8" type="ORF">pdam_00014636</name>
</gene>
<evidence type="ECO:0000256" key="2">
    <source>
        <dbReference type="ARBA" id="ARBA00022692"/>
    </source>
</evidence>
<organism evidence="8 9">
    <name type="scientific">Pocillopora damicornis</name>
    <name type="common">Cauliflower coral</name>
    <name type="synonym">Millepora damicornis</name>
    <dbReference type="NCBI Taxonomy" id="46731"/>
    <lineage>
        <taxon>Eukaryota</taxon>
        <taxon>Metazoa</taxon>
        <taxon>Cnidaria</taxon>
        <taxon>Anthozoa</taxon>
        <taxon>Hexacorallia</taxon>
        <taxon>Scleractinia</taxon>
        <taxon>Astrocoeniina</taxon>
        <taxon>Pocilloporidae</taxon>
        <taxon>Pocillopora</taxon>
    </lineage>
</organism>
<accession>A0A3M6UZE4</accession>
<keyword evidence="3" id="KW-0677">Repeat</keyword>
<evidence type="ECO:0000256" key="4">
    <source>
        <dbReference type="ARBA" id="ARBA00022787"/>
    </source>
</evidence>
<protein>
    <submittedName>
        <fullName evidence="8">Uncharacterized protein</fullName>
    </submittedName>
</protein>
<dbReference type="Proteomes" id="UP000275408">
    <property type="component" value="Unassembled WGS sequence"/>
</dbReference>
<name>A0A3M6UZE4_POCDA</name>
<dbReference type="EMBL" id="RCHS01000416">
    <property type="protein sequence ID" value="RMX58969.1"/>
    <property type="molecule type" value="Genomic_DNA"/>
</dbReference>
<dbReference type="InterPro" id="IPR023395">
    <property type="entry name" value="MCP_dom_sf"/>
</dbReference>
<proteinExistence type="predicted"/>
<keyword evidence="6" id="KW-0496">Mitochondrion</keyword>
<sequence>TNNALDLKLASTHLYPKVDRDSVRVKITLCSFNELPFVVQKTGIANLQHNSLNRIFIFQVQLCNLQPHSGEQLNMAAASERNGSGQSLEDLLDNEGTTAGALVLTAFMTTATQPLTCVRLLMQVGHEPISPTESTTFLGTKVLRLPSFFQYACEDDNTISTSHVKKINGWSGLYRGLLPSPGLWADMHLVKKAHINHKTFDLFILTSLSIAYLLIKKQAPRYNKRDRTSPTRRGMIPLLTPRDDIQQDID</sequence>
<dbReference type="AlphaFoldDB" id="A0A3M6UZE4"/>
<keyword evidence="4" id="KW-1000">Mitochondrion outer membrane</keyword>
<comment type="subcellular location">
    <subcellularLocation>
        <location evidence="1">Mitochondrion outer membrane</location>
        <topology evidence="1">Multi-pass membrane protein</topology>
    </subcellularLocation>
</comment>
<evidence type="ECO:0000256" key="5">
    <source>
        <dbReference type="ARBA" id="ARBA00022989"/>
    </source>
</evidence>
<evidence type="ECO:0000256" key="1">
    <source>
        <dbReference type="ARBA" id="ARBA00004374"/>
    </source>
</evidence>
<keyword evidence="2" id="KW-0812">Transmembrane</keyword>
<dbReference type="PANTHER" id="PTHR10780">
    <property type="entry name" value="MITOCHONDRIAL CARRIER HOMOLOG"/>
    <property type="match status" value="1"/>
</dbReference>
<dbReference type="GO" id="GO:0005741">
    <property type="term" value="C:mitochondrial outer membrane"/>
    <property type="evidence" value="ECO:0007669"/>
    <property type="project" value="UniProtKB-SubCell"/>
</dbReference>
<dbReference type="SUPFAM" id="SSF103506">
    <property type="entry name" value="Mitochondrial carrier"/>
    <property type="match status" value="1"/>
</dbReference>
<dbReference type="OrthoDB" id="10253709at2759"/>
<comment type="caution">
    <text evidence="8">The sequence shown here is derived from an EMBL/GenBank/DDBJ whole genome shotgun (WGS) entry which is preliminary data.</text>
</comment>
<evidence type="ECO:0000256" key="7">
    <source>
        <dbReference type="ARBA" id="ARBA00023136"/>
    </source>
</evidence>
<evidence type="ECO:0000313" key="9">
    <source>
        <dbReference type="Proteomes" id="UP000275408"/>
    </source>
</evidence>
<dbReference type="STRING" id="46731.A0A3M6UZE4"/>
<keyword evidence="7" id="KW-0472">Membrane</keyword>
<keyword evidence="5" id="KW-1133">Transmembrane helix</keyword>
<evidence type="ECO:0000256" key="3">
    <source>
        <dbReference type="ARBA" id="ARBA00022737"/>
    </source>
</evidence>
<feature type="non-terminal residue" evidence="8">
    <location>
        <position position="1"/>
    </location>
</feature>
<dbReference type="PANTHER" id="PTHR10780:SF18">
    <property type="entry name" value="LD43650P"/>
    <property type="match status" value="1"/>
</dbReference>
<evidence type="ECO:0000313" key="8">
    <source>
        <dbReference type="EMBL" id="RMX58969.1"/>
    </source>
</evidence>
<feature type="non-terminal residue" evidence="8">
    <location>
        <position position="250"/>
    </location>
</feature>